<evidence type="ECO:0000256" key="1">
    <source>
        <dbReference type="SAM" id="MobiDB-lite"/>
    </source>
</evidence>
<accession>A0A921IRG0</accession>
<keyword evidence="2" id="KW-1133">Transmembrane helix</keyword>
<sequence length="117" mass="12426">MSELKKNRLEDTDHGPRTGGHHSRVPASTGPALSIAALLACVVGAPVGYFVSWPVGISLIIASLVCAIAAIRKHASMRPLAILALVFDLVFIIAIIVVFAMLLHQINQMNELMGTVS</sequence>
<feature type="compositionally biased region" description="Basic and acidic residues" evidence="1">
    <location>
        <begin position="1"/>
        <end position="16"/>
    </location>
</feature>
<proteinExistence type="predicted"/>
<feature type="region of interest" description="Disordered" evidence="1">
    <location>
        <begin position="1"/>
        <end position="26"/>
    </location>
</feature>
<dbReference type="Proteomes" id="UP000753256">
    <property type="component" value="Unassembled WGS sequence"/>
</dbReference>
<evidence type="ECO:0000313" key="4">
    <source>
        <dbReference type="Proteomes" id="UP000753256"/>
    </source>
</evidence>
<comment type="caution">
    <text evidence="3">The sequence shown here is derived from an EMBL/GenBank/DDBJ whole genome shotgun (WGS) entry which is preliminary data.</text>
</comment>
<keyword evidence="2" id="KW-0472">Membrane</keyword>
<reference evidence="3" key="1">
    <citation type="journal article" date="2021" name="PeerJ">
        <title>Extensive microbial diversity within the chicken gut microbiome revealed by metagenomics and culture.</title>
        <authorList>
            <person name="Gilroy R."/>
            <person name="Ravi A."/>
            <person name="Getino M."/>
            <person name="Pursley I."/>
            <person name="Horton D.L."/>
            <person name="Alikhan N.F."/>
            <person name="Baker D."/>
            <person name="Gharbi K."/>
            <person name="Hall N."/>
            <person name="Watson M."/>
            <person name="Adriaenssens E.M."/>
            <person name="Foster-Nyarko E."/>
            <person name="Jarju S."/>
            <person name="Secka A."/>
            <person name="Antonio M."/>
            <person name="Oren A."/>
            <person name="Chaudhuri R.R."/>
            <person name="La Ragione R."/>
            <person name="Hildebrand F."/>
            <person name="Pallen M.J."/>
        </authorList>
    </citation>
    <scope>NUCLEOTIDE SEQUENCE</scope>
    <source>
        <strain evidence="3">ChiHjej13B12-9602</strain>
    </source>
</reference>
<evidence type="ECO:0000313" key="3">
    <source>
        <dbReference type="EMBL" id="HJG36447.1"/>
    </source>
</evidence>
<feature type="transmembrane region" description="Helical" evidence="2">
    <location>
        <begin position="80"/>
        <end position="103"/>
    </location>
</feature>
<organism evidence="3 4">
    <name type="scientific">Enorma phocaeensis</name>
    <dbReference type="NCBI Taxonomy" id="1871019"/>
    <lineage>
        <taxon>Bacteria</taxon>
        <taxon>Bacillati</taxon>
        <taxon>Actinomycetota</taxon>
        <taxon>Coriobacteriia</taxon>
        <taxon>Coriobacteriales</taxon>
        <taxon>Coriobacteriaceae</taxon>
        <taxon>Enorma</taxon>
    </lineage>
</organism>
<dbReference type="RefSeq" id="WP_273188607.1">
    <property type="nucleotide sequence ID" value="NZ_DYUZ01000007.1"/>
</dbReference>
<keyword evidence="2" id="KW-0812">Transmembrane</keyword>
<dbReference type="AlphaFoldDB" id="A0A921IRG0"/>
<dbReference type="EMBL" id="DYUZ01000007">
    <property type="protein sequence ID" value="HJG36447.1"/>
    <property type="molecule type" value="Genomic_DNA"/>
</dbReference>
<protein>
    <submittedName>
        <fullName evidence="3">Uncharacterized protein</fullName>
    </submittedName>
</protein>
<evidence type="ECO:0000256" key="2">
    <source>
        <dbReference type="SAM" id="Phobius"/>
    </source>
</evidence>
<gene>
    <name evidence="3" type="ORF">K8V70_01090</name>
</gene>
<name>A0A921IRG0_9ACTN</name>
<feature type="transmembrane region" description="Helical" evidence="2">
    <location>
        <begin position="51"/>
        <end position="71"/>
    </location>
</feature>
<reference evidence="3" key="2">
    <citation type="submission" date="2021-09" db="EMBL/GenBank/DDBJ databases">
        <authorList>
            <person name="Gilroy R."/>
        </authorList>
    </citation>
    <scope>NUCLEOTIDE SEQUENCE</scope>
    <source>
        <strain evidence="3">ChiHjej13B12-9602</strain>
    </source>
</reference>